<dbReference type="InterPro" id="IPR000073">
    <property type="entry name" value="AB_hydrolase_1"/>
</dbReference>
<dbReference type="EMBL" id="HG916765">
    <property type="protein sequence ID" value="CDM24392.1"/>
    <property type="molecule type" value="Genomic_DNA"/>
</dbReference>
<reference evidence="2 3" key="1">
    <citation type="journal article" date="2014" name="BMC Microbiol.">
        <title>The oxygen-independent metabolism of cyclic monoterpenes in Castellaniella defragrans 65Phen.</title>
        <authorList>
            <person name="Petasch J."/>
            <person name="Disch E.M."/>
            <person name="Markert S."/>
            <person name="Becher D."/>
            <person name="Schweder T."/>
            <person name="Huttel B."/>
            <person name="Reinhardt R."/>
            <person name="Harder J."/>
        </authorList>
    </citation>
    <scope>NUCLEOTIDE SEQUENCE [LARGE SCALE GENOMIC DNA]</scope>
    <source>
        <strain evidence="2">65Phen</strain>
    </source>
</reference>
<dbReference type="InterPro" id="IPR029058">
    <property type="entry name" value="AB_hydrolase_fold"/>
</dbReference>
<evidence type="ECO:0000313" key="2">
    <source>
        <dbReference type="EMBL" id="CDM24392.1"/>
    </source>
</evidence>
<dbReference type="PANTHER" id="PTHR43689">
    <property type="entry name" value="HYDROLASE"/>
    <property type="match status" value="1"/>
</dbReference>
<evidence type="ECO:0000259" key="1">
    <source>
        <dbReference type="Pfam" id="PF00561"/>
    </source>
</evidence>
<dbReference type="Gene3D" id="3.40.50.1820">
    <property type="entry name" value="alpha/beta hydrolase"/>
    <property type="match status" value="1"/>
</dbReference>
<dbReference type="AlphaFoldDB" id="W8X3T5"/>
<keyword evidence="3" id="KW-1185">Reference proteome</keyword>
<dbReference type="RefSeq" id="WP_323028740.1">
    <property type="nucleotide sequence ID" value="NZ_HG916765.1"/>
</dbReference>
<dbReference type="STRING" id="1437824.BN940_09661"/>
<accession>W8X3T5</accession>
<feature type="domain" description="AB hydrolase-1" evidence="1">
    <location>
        <begin position="10"/>
        <end position="115"/>
    </location>
</feature>
<dbReference type="Pfam" id="PF00561">
    <property type="entry name" value="Abhydrolase_1"/>
    <property type="match status" value="1"/>
</dbReference>
<dbReference type="eggNOG" id="COG1073">
    <property type="taxonomic scope" value="Bacteria"/>
</dbReference>
<dbReference type="Proteomes" id="UP000019805">
    <property type="component" value="Chromosome"/>
</dbReference>
<gene>
    <name evidence="2" type="ORF">BN940_09661</name>
</gene>
<evidence type="ECO:0000313" key="3">
    <source>
        <dbReference type="Proteomes" id="UP000019805"/>
    </source>
</evidence>
<dbReference type="HOGENOM" id="CLU_020336_26_0_4"/>
<proteinExistence type="predicted"/>
<dbReference type="KEGG" id="cdn:BN940_09661"/>
<name>W8X3T5_CASD6</name>
<dbReference type="SUPFAM" id="SSF53474">
    <property type="entry name" value="alpha/beta-Hydrolases"/>
    <property type="match status" value="1"/>
</dbReference>
<organism evidence="2 3">
    <name type="scientific">Castellaniella defragrans (strain DSM 12143 / CCUG 39792 / 65Phen)</name>
    <name type="common">Alcaligenes defragrans</name>
    <dbReference type="NCBI Taxonomy" id="1437824"/>
    <lineage>
        <taxon>Bacteria</taxon>
        <taxon>Pseudomonadati</taxon>
        <taxon>Pseudomonadota</taxon>
        <taxon>Betaproteobacteria</taxon>
        <taxon>Burkholderiales</taxon>
        <taxon>Alcaligenaceae</taxon>
        <taxon>Castellaniella</taxon>
    </lineage>
</organism>
<sequence>MAGSAGSAPPPIVLLHDSLGCVELWRDFPAALAQATRRTVVAYDRPGFGRSDPRADLPSPDFVAEEAADVFPAVCEQLGISAFVAMGHSVGGCMAIPCAALHAEHCEALVTLAAQVYAEDRTRAGIRAASASFRDPAQLERLAKYHGDKASWVLAAWVETWLSPDFDAWSLTGVLPRVRCPVLAIHGDQDEYGSTIHPELIRRHSGGPTRIELMPGVGHFPHRERMDEVLRLVAAFLSGPRSPR</sequence>
<dbReference type="PANTHER" id="PTHR43689:SF8">
    <property type="entry name" value="ALPHA_BETA-HYDROLASES SUPERFAMILY PROTEIN"/>
    <property type="match status" value="1"/>
</dbReference>
<protein>
    <recommendedName>
        <fullName evidence="1">AB hydrolase-1 domain-containing protein</fullName>
    </recommendedName>
</protein>